<reference evidence="1" key="1">
    <citation type="submission" date="2023-04" db="EMBL/GenBank/DDBJ databases">
        <authorList>
            <person name="Vijverberg K."/>
            <person name="Xiong W."/>
            <person name="Schranz E."/>
        </authorList>
    </citation>
    <scope>NUCLEOTIDE SEQUENCE</scope>
</reference>
<organism evidence="1 2">
    <name type="scientific">Lactuca saligna</name>
    <name type="common">Willowleaf lettuce</name>
    <dbReference type="NCBI Taxonomy" id="75948"/>
    <lineage>
        <taxon>Eukaryota</taxon>
        <taxon>Viridiplantae</taxon>
        <taxon>Streptophyta</taxon>
        <taxon>Embryophyta</taxon>
        <taxon>Tracheophyta</taxon>
        <taxon>Spermatophyta</taxon>
        <taxon>Magnoliopsida</taxon>
        <taxon>eudicotyledons</taxon>
        <taxon>Gunneridae</taxon>
        <taxon>Pentapetalae</taxon>
        <taxon>asterids</taxon>
        <taxon>campanulids</taxon>
        <taxon>Asterales</taxon>
        <taxon>Asteraceae</taxon>
        <taxon>Cichorioideae</taxon>
        <taxon>Cichorieae</taxon>
        <taxon>Lactucinae</taxon>
        <taxon>Lactuca</taxon>
    </lineage>
</organism>
<evidence type="ECO:0000313" key="2">
    <source>
        <dbReference type="Proteomes" id="UP001177003"/>
    </source>
</evidence>
<proteinExistence type="predicted"/>
<name>A0AA35YL35_LACSI</name>
<gene>
    <name evidence="1" type="ORF">LSALG_LOCUS15858</name>
</gene>
<sequence length="131" mass="14427">MSVSIEVLDILSTLGFEFCDPVRETTVPLLWNYKDFPVDTATGNSAIANNISSTFTGIWNSCDSIIVDSAPELKHKAGVAMEWSVEEQYKLEEAFPKYVDEPEVIRWLELDLKLVADIGIVGAPNAGKTCS</sequence>
<protein>
    <submittedName>
        <fullName evidence="1">Uncharacterized protein</fullName>
    </submittedName>
</protein>
<accession>A0AA35YL35</accession>
<dbReference type="AlphaFoldDB" id="A0AA35YL35"/>
<dbReference type="EMBL" id="OX465079">
    <property type="protein sequence ID" value="CAI9275838.1"/>
    <property type="molecule type" value="Genomic_DNA"/>
</dbReference>
<keyword evidence="2" id="KW-1185">Reference proteome</keyword>
<dbReference type="Proteomes" id="UP001177003">
    <property type="component" value="Chromosome 3"/>
</dbReference>
<evidence type="ECO:0000313" key="1">
    <source>
        <dbReference type="EMBL" id="CAI9275838.1"/>
    </source>
</evidence>